<dbReference type="Pfam" id="PF01381">
    <property type="entry name" value="HTH_3"/>
    <property type="match status" value="1"/>
</dbReference>
<dbReference type="CDD" id="cd00093">
    <property type="entry name" value="HTH_XRE"/>
    <property type="match status" value="1"/>
</dbReference>
<evidence type="ECO:0000313" key="3">
    <source>
        <dbReference type="Proteomes" id="UP000743760"/>
    </source>
</evidence>
<dbReference type="InterPro" id="IPR001387">
    <property type="entry name" value="Cro/C1-type_HTH"/>
</dbReference>
<dbReference type="Gene3D" id="1.10.260.40">
    <property type="entry name" value="lambda repressor-like DNA-binding domains"/>
    <property type="match status" value="1"/>
</dbReference>
<dbReference type="EMBL" id="DYXR01000104">
    <property type="protein sequence ID" value="HJE76978.1"/>
    <property type="molecule type" value="Genomic_DNA"/>
</dbReference>
<dbReference type="PROSITE" id="PS50943">
    <property type="entry name" value="HTH_CROC1"/>
    <property type="match status" value="1"/>
</dbReference>
<sequence>MEAAAIIKKIRAMSGITRKELAQLADVSPSTISRIERGEMDPTWGTMQKIFSATGYQLGGTSVVSSGDTAAIQAASAYLAPILNQAHKPNNEVLRASATKFTAPRTLSSVKIPTGEWADRWKRTGWLKDSAGVDDLVAIAVTAGNAGKVARRPGARVPVEIPKGWRDLVDRLEEAGVDYAVSGIVATWEDRSDAQAGAPLIYVSDPRGVAEQLGLERARPGRGVLLLEAMSGELDDVESEGGIRFIPRSRALLDAFSGPGREPDKAEDQLRALWKEAS</sequence>
<proteinExistence type="predicted"/>
<feature type="domain" description="HTH cro/C1-type" evidence="1">
    <location>
        <begin position="7"/>
        <end position="50"/>
    </location>
</feature>
<evidence type="ECO:0000313" key="2">
    <source>
        <dbReference type="EMBL" id="HJE76978.1"/>
    </source>
</evidence>
<dbReference type="Proteomes" id="UP000743760">
    <property type="component" value="Unassembled WGS sequence"/>
</dbReference>
<dbReference type="SUPFAM" id="SSF47413">
    <property type="entry name" value="lambda repressor-like DNA-binding domains"/>
    <property type="match status" value="1"/>
</dbReference>
<gene>
    <name evidence="2" type="ORF">K8V74_03430</name>
</gene>
<name>A0A9D2ZVP0_BREEP</name>
<organism evidence="2 3">
    <name type="scientific">Brevibacterium epidermidis</name>
    <dbReference type="NCBI Taxonomy" id="1698"/>
    <lineage>
        <taxon>Bacteria</taxon>
        <taxon>Bacillati</taxon>
        <taxon>Actinomycetota</taxon>
        <taxon>Actinomycetes</taxon>
        <taxon>Micrococcales</taxon>
        <taxon>Brevibacteriaceae</taxon>
        <taxon>Brevibacterium</taxon>
    </lineage>
</organism>
<evidence type="ECO:0000259" key="1">
    <source>
        <dbReference type="PROSITE" id="PS50943"/>
    </source>
</evidence>
<dbReference type="AlphaFoldDB" id="A0A9D2ZVP0"/>
<comment type="caution">
    <text evidence="2">The sequence shown here is derived from an EMBL/GenBank/DDBJ whole genome shotgun (WGS) entry which is preliminary data.</text>
</comment>
<protein>
    <submittedName>
        <fullName evidence="2">Helix-turn-helix domain-containing protein</fullName>
    </submittedName>
</protein>
<dbReference type="InterPro" id="IPR010982">
    <property type="entry name" value="Lambda_DNA-bd_dom_sf"/>
</dbReference>
<dbReference type="GO" id="GO:0003677">
    <property type="term" value="F:DNA binding"/>
    <property type="evidence" value="ECO:0007669"/>
    <property type="project" value="InterPro"/>
</dbReference>
<accession>A0A9D2ZVP0</accession>
<dbReference type="SMART" id="SM00530">
    <property type="entry name" value="HTH_XRE"/>
    <property type="match status" value="1"/>
</dbReference>
<reference evidence="2" key="2">
    <citation type="submission" date="2021-09" db="EMBL/GenBank/DDBJ databases">
        <authorList>
            <person name="Gilroy R."/>
        </authorList>
    </citation>
    <scope>NUCLEOTIDE SEQUENCE</scope>
    <source>
        <strain evidence="2">CHK139-4039</strain>
    </source>
</reference>
<reference evidence="2" key="1">
    <citation type="journal article" date="2021" name="PeerJ">
        <title>Extensive microbial diversity within the chicken gut microbiome revealed by metagenomics and culture.</title>
        <authorList>
            <person name="Gilroy R."/>
            <person name="Ravi A."/>
            <person name="Getino M."/>
            <person name="Pursley I."/>
            <person name="Horton D.L."/>
            <person name="Alikhan N.F."/>
            <person name="Baker D."/>
            <person name="Gharbi K."/>
            <person name="Hall N."/>
            <person name="Watson M."/>
            <person name="Adriaenssens E.M."/>
            <person name="Foster-Nyarko E."/>
            <person name="Jarju S."/>
            <person name="Secka A."/>
            <person name="Antonio M."/>
            <person name="Oren A."/>
            <person name="Chaudhuri R.R."/>
            <person name="La Ragione R."/>
            <person name="Hildebrand F."/>
            <person name="Pallen M.J."/>
        </authorList>
    </citation>
    <scope>NUCLEOTIDE SEQUENCE</scope>
    <source>
        <strain evidence="2">CHK139-4039</strain>
    </source>
</reference>